<dbReference type="SUPFAM" id="SSF46785">
    <property type="entry name" value="Winged helix' DNA-binding domain"/>
    <property type="match status" value="1"/>
</dbReference>
<organism evidence="5">
    <name type="scientific">Streptomyces sp. CMC78</name>
    <dbReference type="NCBI Taxonomy" id="3231512"/>
    <lineage>
        <taxon>Bacteria</taxon>
        <taxon>Bacillati</taxon>
        <taxon>Actinomycetota</taxon>
        <taxon>Actinomycetes</taxon>
        <taxon>Kitasatosporales</taxon>
        <taxon>Streptomycetaceae</taxon>
        <taxon>Streptomyces</taxon>
    </lineage>
</organism>
<name>A0AB33KEJ8_9ACTN</name>
<dbReference type="SUPFAM" id="SSF53822">
    <property type="entry name" value="Periplasmic binding protein-like I"/>
    <property type="match status" value="1"/>
</dbReference>
<dbReference type="GO" id="GO:0000976">
    <property type="term" value="F:transcription cis-regulatory region binding"/>
    <property type="evidence" value="ECO:0007669"/>
    <property type="project" value="TreeGrafter"/>
</dbReference>
<dbReference type="EMBL" id="AP035884">
    <property type="protein sequence ID" value="BFP52790.1"/>
    <property type="molecule type" value="Genomic_DNA"/>
</dbReference>
<protein>
    <submittedName>
        <fullName evidence="5">Substrate-binding domain-containing protein</fullName>
    </submittedName>
</protein>
<dbReference type="InterPro" id="IPR018356">
    <property type="entry name" value="Tscrpt_reg_HTH_DeoR_CS"/>
</dbReference>
<dbReference type="Gene3D" id="1.10.10.10">
    <property type="entry name" value="Winged helix-like DNA-binding domain superfamily/Winged helix DNA-binding domain"/>
    <property type="match status" value="1"/>
</dbReference>
<dbReference type="AlphaFoldDB" id="A0AB33KEJ8"/>
<feature type="domain" description="HTH deoR-type" evidence="4">
    <location>
        <begin position="19"/>
        <end position="74"/>
    </location>
</feature>
<dbReference type="SMART" id="SM00420">
    <property type="entry name" value="HTH_DEOR"/>
    <property type="match status" value="1"/>
</dbReference>
<sequence>MLRVSIILLQGAVSVREGAAERHDRLLNLVRERGTVRVSDLADRLGVATVTARRDVEALASRGLLERAHGSVSWPADRGPAGTPAGGGPVIGMLAPAAAYYFAEVIRGAHEAAARLGARLILRVTDYRPEDDAAHAAGLLAAGAQGLLLAPSWTEPEHPERYGEWIARLPGEKVLVERRGAPGSPMEGLDQVGSDHEHGVLLAVRHLVRLGHGTPMLVARSDSPTALAVRTGFTRALAALGLAGTEPLIATVSADRDPALFERSAQAVRSAVREGRASSVLVHNDEEAIRLVRRLAELGVRVPGDLALITYDDEVAALADTPLSAVAPPKREVGRSAAELLVERLAGPRYPGGDGPSPRRRVALLPALRVRESCGWPGAGDADRLAAV</sequence>
<dbReference type="Gene3D" id="3.40.50.2300">
    <property type="match status" value="2"/>
</dbReference>
<dbReference type="PRINTS" id="PR00037">
    <property type="entry name" value="HTHLACR"/>
</dbReference>
<dbReference type="InterPro" id="IPR036388">
    <property type="entry name" value="WH-like_DNA-bd_sf"/>
</dbReference>
<dbReference type="KEGG" id="stcm:SCMC78_25970"/>
<dbReference type="PROSITE" id="PS00894">
    <property type="entry name" value="HTH_DEOR_1"/>
    <property type="match status" value="1"/>
</dbReference>
<keyword evidence="2" id="KW-0238">DNA-binding</keyword>
<evidence type="ECO:0000256" key="2">
    <source>
        <dbReference type="ARBA" id="ARBA00023125"/>
    </source>
</evidence>
<dbReference type="InterPro" id="IPR001034">
    <property type="entry name" value="DeoR_HTH"/>
</dbReference>
<evidence type="ECO:0000256" key="3">
    <source>
        <dbReference type="ARBA" id="ARBA00023163"/>
    </source>
</evidence>
<evidence type="ECO:0000256" key="1">
    <source>
        <dbReference type="ARBA" id="ARBA00023015"/>
    </source>
</evidence>
<dbReference type="PANTHER" id="PTHR30146:SF155">
    <property type="entry name" value="ALANINE RACEMASE"/>
    <property type="match status" value="1"/>
</dbReference>
<evidence type="ECO:0000259" key="4">
    <source>
        <dbReference type="PROSITE" id="PS51000"/>
    </source>
</evidence>
<dbReference type="GO" id="GO:0003700">
    <property type="term" value="F:DNA-binding transcription factor activity"/>
    <property type="evidence" value="ECO:0007669"/>
    <property type="project" value="InterPro"/>
</dbReference>
<dbReference type="PROSITE" id="PS51000">
    <property type="entry name" value="HTH_DEOR_2"/>
    <property type="match status" value="1"/>
</dbReference>
<accession>A0AB33KEJ8</accession>
<keyword evidence="1" id="KW-0805">Transcription regulation</keyword>
<dbReference type="InterPro" id="IPR046335">
    <property type="entry name" value="LacI/GalR-like_sensor"/>
</dbReference>
<proteinExistence type="predicted"/>
<dbReference type="InterPro" id="IPR036390">
    <property type="entry name" value="WH_DNA-bd_sf"/>
</dbReference>
<reference evidence="5" key="1">
    <citation type="submission" date="2024-07" db="EMBL/GenBank/DDBJ databases">
        <title>Complete genome sequences of cellulolytic bacteria, Kitasatospora sp. CMC57 and Streptomyces sp. CMC78, isolated from Japanese agricultural soil.</title>
        <authorList>
            <person name="Hashimoto T."/>
            <person name="Ito M."/>
            <person name="Iwamoto M."/>
            <person name="Fukahori D."/>
            <person name="Shoda T."/>
            <person name="Sakoda M."/>
            <person name="Morohoshi T."/>
            <person name="Mitsuboshi M."/>
            <person name="Nishizawa T."/>
        </authorList>
    </citation>
    <scope>NUCLEOTIDE SEQUENCE</scope>
    <source>
        <strain evidence="5">CMC78</strain>
    </source>
</reference>
<dbReference type="InterPro" id="IPR028082">
    <property type="entry name" value="Peripla_BP_I"/>
</dbReference>
<dbReference type="Pfam" id="PF08220">
    <property type="entry name" value="HTH_DeoR"/>
    <property type="match status" value="1"/>
</dbReference>
<dbReference type="PANTHER" id="PTHR30146">
    <property type="entry name" value="LACI-RELATED TRANSCRIPTIONAL REPRESSOR"/>
    <property type="match status" value="1"/>
</dbReference>
<keyword evidence="3" id="KW-0804">Transcription</keyword>
<dbReference type="Pfam" id="PF13377">
    <property type="entry name" value="Peripla_BP_3"/>
    <property type="match status" value="1"/>
</dbReference>
<gene>
    <name evidence="5" type="ORF">SCMC78_25970</name>
</gene>
<evidence type="ECO:0000313" key="5">
    <source>
        <dbReference type="EMBL" id="BFP52790.1"/>
    </source>
</evidence>